<feature type="region of interest" description="Disordered" evidence="1">
    <location>
        <begin position="1"/>
        <end position="21"/>
    </location>
</feature>
<dbReference type="Proteomes" id="UP001352852">
    <property type="component" value="Unassembled WGS sequence"/>
</dbReference>
<dbReference type="EMBL" id="JAHUTJ010061823">
    <property type="protein sequence ID" value="MED6288809.1"/>
    <property type="molecule type" value="Genomic_DNA"/>
</dbReference>
<feature type="region of interest" description="Disordered" evidence="1">
    <location>
        <begin position="35"/>
        <end position="55"/>
    </location>
</feature>
<evidence type="ECO:0000313" key="2">
    <source>
        <dbReference type="EMBL" id="MED6288809.1"/>
    </source>
</evidence>
<protein>
    <submittedName>
        <fullName evidence="2">Uncharacterized protein</fullName>
    </submittedName>
</protein>
<evidence type="ECO:0000313" key="3">
    <source>
        <dbReference type="Proteomes" id="UP001352852"/>
    </source>
</evidence>
<accession>A0ABU7EQ96</accession>
<sequence>METVSPRPDAGHWGPTLEPGLEVGHAGERLVAGLSPMEPGQAQPEEETWVPLPMGSPPVVEAKGVGCSEVWVMAEGQDLGGLIHGCRRWLLGRGMSPLWWGRSLSWCGR</sequence>
<organism evidence="2 3">
    <name type="scientific">Characodon lateralis</name>
    <dbReference type="NCBI Taxonomy" id="208331"/>
    <lineage>
        <taxon>Eukaryota</taxon>
        <taxon>Metazoa</taxon>
        <taxon>Chordata</taxon>
        <taxon>Craniata</taxon>
        <taxon>Vertebrata</taxon>
        <taxon>Euteleostomi</taxon>
        <taxon>Actinopterygii</taxon>
        <taxon>Neopterygii</taxon>
        <taxon>Teleostei</taxon>
        <taxon>Neoteleostei</taxon>
        <taxon>Acanthomorphata</taxon>
        <taxon>Ovalentaria</taxon>
        <taxon>Atherinomorphae</taxon>
        <taxon>Cyprinodontiformes</taxon>
        <taxon>Goodeidae</taxon>
        <taxon>Characodon</taxon>
    </lineage>
</organism>
<reference evidence="2 3" key="1">
    <citation type="submission" date="2021-06" db="EMBL/GenBank/DDBJ databases">
        <authorList>
            <person name="Palmer J.M."/>
        </authorList>
    </citation>
    <scope>NUCLEOTIDE SEQUENCE [LARGE SCALE GENOMIC DNA]</scope>
    <source>
        <strain evidence="2 3">CL_MEX2019</strain>
        <tissue evidence="2">Muscle</tissue>
    </source>
</reference>
<gene>
    <name evidence="2" type="ORF">CHARACLAT_030125</name>
</gene>
<name>A0ABU7EQ96_9TELE</name>
<proteinExistence type="predicted"/>
<evidence type="ECO:0000256" key="1">
    <source>
        <dbReference type="SAM" id="MobiDB-lite"/>
    </source>
</evidence>
<comment type="caution">
    <text evidence="2">The sequence shown here is derived from an EMBL/GenBank/DDBJ whole genome shotgun (WGS) entry which is preliminary data.</text>
</comment>
<keyword evidence="3" id="KW-1185">Reference proteome</keyword>